<dbReference type="CDD" id="cd00038">
    <property type="entry name" value="CAP_ED"/>
    <property type="match status" value="1"/>
</dbReference>
<proteinExistence type="predicted"/>
<dbReference type="InterPro" id="IPR036390">
    <property type="entry name" value="WH_DNA-bd_sf"/>
</dbReference>
<dbReference type="InterPro" id="IPR012318">
    <property type="entry name" value="HTH_CRP"/>
</dbReference>
<feature type="domain" description="HTH crp-type" evidence="5">
    <location>
        <begin position="146"/>
        <end position="219"/>
    </location>
</feature>
<dbReference type="Pfam" id="PF00027">
    <property type="entry name" value="cNMP_binding"/>
    <property type="match status" value="1"/>
</dbReference>
<evidence type="ECO:0000256" key="1">
    <source>
        <dbReference type="ARBA" id="ARBA00023015"/>
    </source>
</evidence>
<gene>
    <name evidence="6" type="ORF">KI810_00250</name>
</gene>
<keyword evidence="3" id="KW-0804">Transcription</keyword>
<keyword evidence="2" id="KW-0238">DNA-binding</keyword>
<dbReference type="Gene3D" id="1.10.10.10">
    <property type="entry name" value="Winged helix-like DNA-binding domain superfamily/Winged helix DNA-binding domain"/>
    <property type="match status" value="1"/>
</dbReference>
<dbReference type="PANTHER" id="PTHR24567">
    <property type="entry name" value="CRP FAMILY TRANSCRIPTIONAL REGULATORY PROTEIN"/>
    <property type="match status" value="1"/>
</dbReference>
<dbReference type="InterPro" id="IPR018490">
    <property type="entry name" value="cNMP-bd_dom_sf"/>
</dbReference>
<dbReference type="EMBL" id="JAHCVK010000001">
    <property type="protein sequence ID" value="MBT0651472.1"/>
    <property type="molecule type" value="Genomic_DNA"/>
</dbReference>
<dbReference type="SUPFAM" id="SSF46785">
    <property type="entry name" value="Winged helix' DNA-binding domain"/>
    <property type="match status" value="1"/>
</dbReference>
<dbReference type="Proteomes" id="UP000756860">
    <property type="component" value="Unassembled WGS sequence"/>
</dbReference>
<dbReference type="PANTHER" id="PTHR24567:SF68">
    <property type="entry name" value="DNA-BINDING TRANSCRIPTIONAL DUAL REGULATOR CRP"/>
    <property type="match status" value="1"/>
</dbReference>
<organism evidence="6 7">
    <name type="scientific">Geomobilimonas luticola</name>
    <dbReference type="NCBI Taxonomy" id="1114878"/>
    <lineage>
        <taxon>Bacteria</taxon>
        <taxon>Pseudomonadati</taxon>
        <taxon>Thermodesulfobacteriota</taxon>
        <taxon>Desulfuromonadia</taxon>
        <taxon>Geobacterales</taxon>
        <taxon>Geobacteraceae</taxon>
        <taxon>Geomobilimonas</taxon>
    </lineage>
</organism>
<dbReference type="PROSITE" id="PS51063">
    <property type="entry name" value="HTH_CRP_2"/>
    <property type="match status" value="1"/>
</dbReference>
<dbReference type="InterPro" id="IPR014710">
    <property type="entry name" value="RmlC-like_jellyroll"/>
</dbReference>
<keyword evidence="1" id="KW-0805">Transcription regulation</keyword>
<evidence type="ECO:0000313" key="7">
    <source>
        <dbReference type="Proteomes" id="UP000756860"/>
    </source>
</evidence>
<evidence type="ECO:0000259" key="5">
    <source>
        <dbReference type="PROSITE" id="PS51063"/>
    </source>
</evidence>
<dbReference type="PRINTS" id="PR00034">
    <property type="entry name" value="HTHCRP"/>
</dbReference>
<dbReference type="RefSeq" id="WP_214173491.1">
    <property type="nucleotide sequence ID" value="NZ_JAHCVK010000001.1"/>
</dbReference>
<keyword evidence="7" id="KW-1185">Reference proteome</keyword>
<dbReference type="Pfam" id="PF13545">
    <property type="entry name" value="HTH_Crp_2"/>
    <property type="match status" value="1"/>
</dbReference>
<dbReference type="SMART" id="SM00419">
    <property type="entry name" value="HTH_CRP"/>
    <property type="match status" value="1"/>
</dbReference>
<comment type="caution">
    <text evidence="6">The sequence shown here is derived from an EMBL/GenBank/DDBJ whole genome shotgun (WGS) entry which is preliminary data.</text>
</comment>
<name>A0ABS5S7X2_9BACT</name>
<reference evidence="6 7" key="1">
    <citation type="submission" date="2021-05" db="EMBL/GenBank/DDBJ databases">
        <title>The draft genome of Geobacter luticola JCM 17780.</title>
        <authorList>
            <person name="Xu Z."/>
            <person name="Masuda Y."/>
            <person name="Itoh H."/>
            <person name="Senoo K."/>
        </authorList>
    </citation>
    <scope>NUCLEOTIDE SEQUENCE [LARGE SCALE GENOMIC DNA]</scope>
    <source>
        <strain evidence="6 7">JCM 17780</strain>
    </source>
</reference>
<dbReference type="InterPro" id="IPR000595">
    <property type="entry name" value="cNMP-bd_dom"/>
</dbReference>
<dbReference type="SMART" id="SM00100">
    <property type="entry name" value="cNMP"/>
    <property type="match status" value="1"/>
</dbReference>
<evidence type="ECO:0000259" key="4">
    <source>
        <dbReference type="PROSITE" id="PS50042"/>
    </source>
</evidence>
<evidence type="ECO:0000313" key="6">
    <source>
        <dbReference type="EMBL" id="MBT0651472.1"/>
    </source>
</evidence>
<protein>
    <submittedName>
        <fullName evidence="6">Crp/Fnr family transcriptional regulator</fullName>
    </submittedName>
</protein>
<accession>A0ABS5S7X2</accession>
<feature type="domain" description="Cyclic nucleotide-binding" evidence="4">
    <location>
        <begin position="12"/>
        <end position="115"/>
    </location>
</feature>
<evidence type="ECO:0000256" key="3">
    <source>
        <dbReference type="ARBA" id="ARBA00023163"/>
    </source>
</evidence>
<dbReference type="InterPro" id="IPR036388">
    <property type="entry name" value="WH-like_DNA-bd_sf"/>
</dbReference>
<sequence length="237" mass="26218">MDNKESLKKSLLFSGLDDGNLEEVAAIVSRRSFAKGETLFAEGDTANGFYLLAAGSMKLCKVSPDGKEKVLHFVHPGETFAEAAFFGDGRYPAEARALEKGEALFFPREAFMGLLERNPRFSLNLIVSLSLLLRRFARQIEELSFAEVPARLATYLIELAERKSTSFQGKTYLDLDMKKGELASRLGTVSETLSRTFRKLKEEGIIDVEGSRVLIHRMDRLHALAGRPPAANGAKMG</sequence>
<evidence type="ECO:0000256" key="2">
    <source>
        <dbReference type="ARBA" id="ARBA00023125"/>
    </source>
</evidence>
<dbReference type="InterPro" id="IPR050397">
    <property type="entry name" value="Env_Response_Regulators"/>
</dbReference>
<dbReference type="Gene3D" id="2.60.120.10">
    <property type="entry name" value="Jelly Rolls"/>
    <property type="match status" value="1"/>
</dbReference>
<dbReference type="SUPFAM" id="SSF51206">
    <property type="entry name" value="cAMP-binding domain-like"/>
    <property type="match status" value="1"/>
</dbReference>
<dbReference type="PROSITE" id="PS50042">
    <property type="entry name" value="CNMP_BINDING_3"/>
    <property type="match status" value="1"/>
</dbReference>